<protein>
    <submittedName>
        <fullName evidence="1">Uncharacterized protein</fullName>
    </submittedName>
</protein>
<dbReference type="SUPFAM" id="SSF57850">
    <property type="entry name" value="RING/U-box"/>
    <property type="match status" value="1"/>
</dbReference>
<reference evidence="1" key="1">
    <citation type="submission" date="2020-11" db="EMBL/GenBank/DDBJ databases">
        <authorList>
            <consortium name="DOE Joint Genome Institute"/>
            <person name="Ahrendt S."/>
            <person name="Riley R."/>
            <person name="Andreopoulos W."/>
            <person name="Labutti K."/>
            <person name="Pangilinan J."/>
            <person name="Ruiz-Duenas F.J."/>
            <person name="Barrasa J.M."/>
            <person name="Sanchez-Garcia M."/>
            <person name="Camarero S."/>
            <person name="Miyauchi S."/>
            <person name="Serrano A."/>
            <person name="Linde D."/>
            <person name="Babiker R."/>
            <person name="Drula E."/>
            <person name="Ayuso-Fernandez I."/>
            <person name="Pacheco R."/>
            <person name="Padilla G."/>
            <person name="Ferreira P."/>
            <person name="Barriuso J."/>
            <person name="Kellner H."/>
            <person name="Castanera R."/>
            <person name="Alfaro M."/>
            <person name="Ramirez L."/>
            <person name="Pisabarro A.G."/>
            <person name="Kuo A."/>
            <person name="Tritt A."/>
            <person name="Lipzen A."/>
            <person name="He G."/>
            <person name="Yan M."/>
            <person name="Ng V."/>
            <person name="Cullen D."/>
            <person name="Martin F."/>
            <person name="Rosso M.-N."/>
            <person name="Henrissat B."/>
            <person name="Hibbett D."/>
            <person name="Martinez A.T."/>
            <person name="Grigoriev I.V."/>
        </authorList>
    </citation>
    <scope>NUCLEOTIDE SEQUENCE</scope>
    <source>
        <strain evidence="1">CIRM-BRFM 674</strain>
    </source>
</reference>
<dbReference type="OrthoDB" id="1431934at2759"/>
<evidence type="ECO:0000313" key="2">
    <source>
        <dbReference type="Proteomes" id="UP000807469"/>
    </source>
</evidence>
<name>A0A9P5ZFA0_9AGAR</name>
<dbReference type="EMBL" id="MU155135">
    <property type="protein sequence ID" value="KAF9485595.1"/>
    <property type="molecule type" value="Genomic_DNA"/>
</dbReference>
<accession>A0A9P5ZFA0</accession>
<sequence>MANLLDYLSKKATGSLKVRIERLDATQWHSSFAEQAGKEFFDRILKEKNIYMINDEVGRLTLLSTTTLDPEYILEFMAVGWGKLKELVDKDIVVANTVTPCQVAVTVRGGLKNPHHPRKLVDEARSTFLDPDDTGVKFCSLCTDVTSNPEKLGCWHSHCPCCISLYTRLWQQTGAL</sequence>
<keyword evidence="2" id="KW-1185">Reference proteome</keyword>
<organism evidence="1 2">
    <name type="scientific">Pholiota conissans</name>
    <dbReference type="NCBI Taxonomy" id="109636"/>
    <lineage>
        <taxon>Eukaryota</taxon>
        <taxon>Fungi</taxon>
        <taxon>Dikarya</taxon>
        <taxon>Basidiomycota</taxon>
        <taxon>Agaricomycotina</taxon>
        <taxon>Agaricomycetes</taxon>
        <taxon>Agaricomycetidae</taxon>
        <taxon>Agaricales</taxon>
        <taxon>Agaricineae</taxon>
        <taxon>Strophariaceae</taxon>
        <taxon>Pholiota</taxon>
    </lineage>
</organism>
<comment type="caution">
    <text evidence="1">The sequence shown here is derived from an EMBL/GenBank/DDBJ whole genome shotgun (WGS) entry which is preliminary data.</text>
</comment>
<dbReference type="AlphaFoldDB" id="A0A9P5ZFA0"/>
<proteinExistence type="predicted"/>
<dbReference type="Proteomes" id="UP000807469">
    <property type="component" value="Unassembled WGS sequence"/>
</dbReference>
<gene>
    <name evidence="1" type="ORF">BDN70DRAFT_988793</name>
</gene>
<evidence type="ECO:0000313" key="1">
    <source>
        <dbReference type="EMBL" id="KAF9485595.1"/>
    </source>
</evidence>